<evidence type="ECO:0000313" key="2">
    <source>
        <dbReference type="Proteomes" id="UP001431783"/>
    </source>
</evidence>
<name>A0AAW1TVL9_9CUCU</name>
<dbReference type="Proteomes" id="UP001431783">
    <property type="component" value="Unassembled WGS sequence"/>
</dbReference>
<dbReference type="AlphaFoldDB" id="A0AAW1TVL9"/>
<comment type="caution">
    <text evidence="1">The sequence shown here is derived from an EMBL/GenBank/DDBJ whole genome shotgun (WGS) entry which is preliminary data.</text>
</comment>
<dbReference type="EMBL" id="JARQZJ010000007">
    <property type="protein sequence ID" value="KAK9871771.1"/>
    <property type="molecule type" value="Genomic_DNA"/>
</dbReference>
<protein>
    <submittedName>
        <fullName evidence="1">Uncharacterized protein</fullName>
    </submittedName>
</protein>
<keyword evidence="2" id="KW-1185">Reference proteome</keyword>
<reference evidence="1 2" key="1">
    <citation type="submission" date="2023-03" db="EMBL/GenBank/DDBJ databases">
        <title>Genome insight into feeding habits of ladybird beetles.</title>
        <authorList>
            <person name="Li H.-S."/>
            <person name="Huang Y.-H."/>
            <person name="Pang H."/>
        </authorList>
    </citation>
    <scope>NUCLEOTIDE SEQUENCE [LARGE SCALE GENOMIC DNA]</scope>
    <source>
        <strain evidence="1">SYSU_2023b</strain>
        <tissue evidence="1">Whole body</tissue>
    </source>
</reference>
<evidence type="ECO:0000313" key="1">
    <source>
        <dbReference type="EMBL" id="KAK9871771.1"/>
    </source>
</evidence>
<accession>A0AAW1TVL9</accession>
<organism evidence="1 2">
    <name type="scientific">Henosepilachna vigintioctopunctata</name>
    <dbReference type="NCBI Taxonomy" id="420089"/>
    <lineage>
        <taxon>Eukaryota</taxon>
        <taxon>Metazoa</taxon>
        <taxon>Ecdysozoa</taxon>
        <taxon>Arthropoda</taxon>
        <taxon>Hexapoda</taxon>
        <taxon>Insecta</taxon>
        <taxon>Pterygota</taxon>
        <taxon>Neoptera</taxon>
        <taxon>Endopterygota</taxon>
        <taxon>Coleoptera</taxon>
        <taxon>Polyphaga</taxon>
        <taxon>Cucujiformia</taxon>
        <taxon>Coccinelloidea</taxon>
        <taxon>Coccinellidae</taxon>
        <taxon>Epilachninae</taxon>
        <taxon>Epilachnini</taxon>
        <taxon>Henosepilachna</taxon>
    </lineage>
</organism>
<sequence>MYSLVCFENEELYVCEKHYVSEVNNKISAKYKNKGSYRAKYVVYDGLGDNINSTLHSSYDNNNHEIPSGCDDTFADSTLSVDSMNPTDPDFVMEDSVETSQNLSNCGLNFADD</sequence>
<gene>
    <name evidence="1" type="ORF">WA026_014226</name>
</gene>
<proteinExistence type="predicted"/>